<feature type="binding site" evidence="14">
    <location>
        <position position="271"/>
    </location>
    <ligand>
        <name>a divalent metal cation</name>
        <dbReference type="ChEBI" id="CHEBI:60240"/>
    </ligand>
</feature>
<feature type="binding site" evidence="14">
    <location>
        <begin position="263"/>
        <end position="264"/>
    </location>
    <ligand>
        <name>4-CDP-2-C-methyl-D-erythritol 2-phosphate</name>
        <dbReference type="ChEBI" id="CHEBI:57919"/>
    </ligand>
</feature>
<dbReference type="PANTHER" id="PTHR43181">
    <property type="entry name" value="2-C-METHYL-D-ERYTHRITOL 2,4-CYCLODIPHOSPHATE SYNTHASE, CHLOROPLASTIC"/>
    <property type="match status" value="1"/>
</dbReference>
<feature type="site" description="Positions MEP for the nucleophilic attack" evidence="14">
    <location>
        <position position="205"/>
    </location>
</feature>
<comment type="caution">
    <text evidence="16">The sequence shown here is derived from an EMBL/GenBank/DDBJ whole genome shotgun (WGS) entry which is preliminary data.</text>
</comment>
<evidence type="ECO:0000256" key="4">
    <source>
        <dbReference type="ARBA" id="ARBA00004709"/>
    </source>
</evidence>
<dbReference type="GO" id="GO:0016114">
    <property type="term" value="P:terpenoid biosynthetic process"/>
    <property type="evidence" value="ECO:0007669"/>
    <property type="project" value="InterPro"/>
</dbReference>
<dbReference type="GO" id="GO:0046872">
    <property type="term" value="F:metal ion binding"/>
    <property type="evidence" value="ECO:0007669"/>
    <property type="project" value="UniProtKB-KW"/>
</dbReference>
<gene>
    <name evidence="14" type="primary">ispDF</name>
    <name evidence="16" type="ORF">GE300_17715</name>
</gene>
<dbReference type="GO" id="GO:0019288">
    <property type="term" value="P:isopentenyl diphosphate biosynthetic process, methylerythritol 4-phosphate pathway"/>
    <property type="evidence" value="ECO:0007669"/>
    <property type="project" value="UniProtKB-UniRule"/>
</dbReference>
<feature type="binding site" evidence="14">
    <location>
        <position position="371"/>
    </location>
    <ligand>
        <name>4-CDP-2-C-methyl-D-erythritol 2-phosphate</name>
        <dbReference type="ChEBI" id="CHEBI:57919"/>
    </ligand>
</feature>
<dbReference type="EMBL" id="WIND01000019">
    <property type="protein sequence ID" value="MSU91421.1"/>
    <property type="molecule type" value="Genomic_DNA"/>
</dbReference>
<dbReference type="HAMAP" id="MF_01520">
    <property type="entry name" value="IspDF"/>
    <property type="match status" value="1"/>
</dbReference>
<dbReference type="PROSITE" id="PS01295">
    <property type="entry name" value="ISPD"/>
    <property type="match status" value="1"/>
</dbReference>
<name>A0A6L5Z4B9_9RHOB</name>
<sequence>MHFAALIVAAGRGARAGGQIPKQYRTLAGRPVLARTVAALAAHPGCTAVQVVIYPGDAALYRAAARELPKLLPPVPGGATRRASVLAGLEALEPHAPDRVLIHDAARPFVTAAVIDRVLAALAPDRAAFPALPIVDALWRASDGIVAAPQPRADLWRAQTPQGFPFAPILAAHRAADGDADDDVAIARAAGLPVAVVPGDGNNFKITLPGDFDRAERLLQQEARSAAMDVRTGNGYDVHAFGPGDAVTLCGVAIPHERGLKGHSDADVGLHAITDAIFGALAEGDIGQWFPPSDPRWKGADSRRFLARAVERIAARGFRLTHVDCTLICERPKIGPHAAAMRAQVARICGIDADRVSVKATTSERLGFTGRGEGIAAQATATLVSA</sequence>
<dbReference type="AlphaFoldDB" id="A0A6L5Z4B9"/>
<evidence type="ECO:0000256" key="11">
    <source>
        <dbReference type="ARBA" id="ARBA00023229"/>
    </source>
</evidence>
<feature type="domain" description="2-C-methyl-D-erythritol 2,4-cyclodiphosphate synthase" evidence="15">
    <location>
        <begin position="231"/>
        <end position="383"/>
    </location>
</feature>
<dbReference type="EC" id="2.7.7.60" evidence="14"/>
<evidence type="ECO:0000256" key="5">
    <source>
        <dbReference type="ARBA" id="ARBA00004787"/>
    </source>
</evidence>
<dbReference type="Proteomes" id="UP000474957">
    <property type="component" value="Unassembled WGS sequence"/>
</dbReference>
<comment type="similarity">
    <text evidence="14">In the C-terminal section; belongs to the IspF family.</text>
</comment>
<keyword evidence="8 14" id="KW-0808">Transferase</keyword>
<dbReference type="HAMAP" id="MF_00108">
    <property type="entry name" value="IspD"/>
    <property type="match status" value="1"/>
</dbReference>
<comment type="catalytic activity">
    <reaction evidence="1 14">
        <text>4-CDP-2-C-methyl-D-erythritol 2-phosphate = 2-C-methyl-D-erythritol 2,4-cyclic diphosphate + CMP</text>
        <dbReference type="Rhea" id="RHEA:23864"/>
        <dbReference type="ChEBI" id="CHEBI:57919"/>
        <dbReference type="ChEBI" id="CHEBI:58483"/>
        <dbReference type="ChEBI" id="CHEBI:60377"/>
        <dbReference type="EC" id="4.6.1.12"/>
    </reaction>
</comment>
<feature type="binding site" evidence="14">
    <location>
        <begin position="237"/>
        <end position="239"/>
    </location>
    <ligand>
        <name>4-CDP-2-C-methyl-D-erythritol 2-phosphate</name>
        <dbReference type="ChEBI" id="CHEBI:57919"/>
    </ligand>
</feature>
<dbReference type="EC" id="4.6.1.12" evidence="14"/>
<evidence type="ECO:0000256" key="7">
    <source>
        <dbReference type="ARBA" id="ARBA00009789"/>
    </source>
</evidence>
<comment type="similarity">
    <text evidence="6">Belongs to the IspF family.</text>
</comment>
<dbReference type="InterPro" id="IPR026596">
    <property type="entry name" value="IspD/F"/>
</dbReference>
<comment type="catalytic activity">
    <reaction evidence="2 14">
        <text>2-C-methyl-D-erythritol 4-phosphate + CTP + H(+) = 4-CDP-2-C-methyl-D-erythritol + diphosphate</text>
        <dbReference type="Rhea" id="RHEA:13429"/>
        <dbReference type="ChEBI" id="CHEBI:15378"/>
        <dbReference type="ChEBI" id="CHEBI:33019"/>
        <dbReference type="ChEBI" id="CHEBI:37563"/>
        <dbReference type="ChEBI" id="CHEBI:57823"/>
        <dbReference type="ChEBI" id="CHEBI:58262"/>
        <dbReference type="EC" id="2.7.7.60"/>
    </reaction>
</comment>
<feature type="binding site" evidence="14">
    <location>
        <position position="237"/>
    </location>
    <ligand>
        <name>a divalent metal cation</name>
        <dbReference type="ChEBI" id="CHEBI:60240"/>
    </ligand>
</feature>
<evidence type="ECO:0000256" key="13">
    <source>
        <dbReference type="ARBA" id="ARBA00023268"/>
    </source>
</evidence>
<keyword evidence="17" id="KW-1185">Reference proteome</keyword>
<dbReference type="PROSITE" id="PS01350">
    <property type="entry name" value="ISPF"/>
    <property type="match status" value="1"/>
</dbReference>
<dbReference type="InterPro" id="IPR018294">
    <property type="entry name" value="ISPD_synthase_CS"/>
</dbReference>
<dbReference type="InterPro" id="IPR001228">
    <property type="entry name" value="IspD"/>
</dbReference>
<keyword evidence="9 14" id="KW-0548">Nucleotidyltransferase</keyword>
<evidence type="ECO:0000256" key="6">
    <source>
        <dbReference type="ARBA" id="ARBA00008480"/>
    </source>
</evidence>
<feature type="site" description="Transition state stabilizer" evidence="14">
    <location>
        <position position="15"/>
    </location>
</feature>
<evidence type="ECO:0000256" key="14">
    <source>
        <dbReference type="HAMAP-Rule" id="MF_01520"/>
    </source>
</evidence>
<dbReference type="NCBIfam" id="TIGR00453">
    <property type="entry name" value="ispD"/>
    <property type="match status" value="1"/>
</dbReference>
<keyword evidence="13 14" id="KW-0511">Multifunctional enzyme</keyword>
<feature type="region of interest" description="2-C-methyl-D-erythritol 2,4-cyclodiphosphate synthase" evidence="14">
    <location>
        <begin position="231"/>
        <end position="386"/>
    </location>
</feature>
<evidence type="ECO:0000256" key="10">
    <source>
        <dbReference type="ARBA" id="ARBA00022723"/>
    </source>
</evidence>
<dbReference type="GO" id="GO:0050518">
    <property type="term" value="F:2-C-methyl-D-erythritol 4-phosphate cytidylyltransferase activity"/>
    <property type="evidence" value="ECO:0007669"/>
    <property type="project" value="UniProtKB-UniRule"/>
</dbReference>
<accession>A0A6L5Z4B9</accession>
<evidence type="ECO:0000313" key="16">
    <source>
        <dbReference type="EMBL" id="MSU91421.1"/>
    </source>
</evidence>
<feature type="binding site" evidence="14">
    <location>
        <position position="239"/>
    </location>
    <ligand>
        <name>a divalent metal cation</name>
        <dbReference type="ChEBI" id="CHEBI:60240"/>
    </ligand>
</feature>
<dbReference type="NCBIfam" id="TIGR00151">
    <property type="entry name" value="ispF"/>
    <property type="match status" value="1"/>
</dbReference>
<comment type="caution">
    <text evidence="14">Lacks conserved residue(s) required for the propagation of feature annotation.</text>
</comment>
<comment type="pathway">
    <text evidence="4 14">Isoprenoid biosynthesis; isopentenyl diphosphate biosynthesis via DXP pathway; isopentenyl diphosphate from 1-deoxy-D-xylulose 5-phosphate: step 4/6.</text>
</comment>
<comment type="similarity">
    <text evidence="14">In the N-terminal section; belongs to the IspD/TarI cytidylyltransferase family. IspD subfamily.</text>
</comment>
<evidence type="ECO:0000256" key="1">
    <source>
        <dbReference type="ARBA" id="ARBA00000200"/>
    </source>
</evidence>
<dbReference type="NCBIfam" id="NF006899">
    <property type="entry name" value="PRK09382.1"/>
    <property type="match status" value="1"/>
</dbReference>
<dbReference type="InterPro" id="IPR036571">
    <property type="entry name" value="MECDP_synthase_sf"/>
</dbReference>
<organism evidence="16 17">
    <name type="scientific">Halovulum marinum</name>
    <dbReference type="NCBI Taxonomy" id="2662447"/>
    <lineage>
        <taxon>Bacteria</taxon>
        <taxon>Pseudomonadati</taxon>
        <taxon>Pseudomonadota</taxon>
        <taxon>Alphaproteobacteria</taxon>
        <taxon>Rhodobacterales</taxon>
        <taxon>Paracoccaceae</taxon>
        <taxon>Halovulum</taxon>
    </lineage>
</organism>
<dbReference type="CDD" id="cd00554">
    <property type="entry name" value="MECDP_synthase"/>
    <property type="match status" value="1"/>
</dbReference>
<protein>
    <recommendedName>
        <fullName evidence="14">Bifunctional enzyme IspD/IspF</fullName>
    </recommendedName>
    <domain>
        <recommendedName>
            <fullName evidence="14">2-C-methyl-D-erythritol 4-phosphate cytidylyltransferase</fullName>
            <ecNumber evidence="14">2.7.7.60</ecNumber>
        </recommendedName>
        <alternativeName>
            <fullName evidence="14">4-diphosphocytidyl-2C-methyl-D-erythritol synthase</fullName>
        </alternativeName>
        <alternativeName>
            <fullName evidence="14">MEP cytidylyltransferase</fullName>
            <shortName evidence="14">MCT</shortName>
        </alternativeName>
    </domain>
    <domain>
        <recommendedName>
            <fullName evidence="14">2-C-methyl-D-erythritol 2,4-cyclodiphosphate synthase</fullName>
            <shortName evidence="14">MECDP-synthase</shortName>
            <shortName evidence="14">MECPP-synthase</shortName>
            <shortName evidence="14">MECPS</shortName>
            <ecNumber evidence="14">4.6.1.12</ecNumber>
        </recommendedName>
    </domain>
</protein>
<feature type="site" description="Transition state stabilizer" evidence="14">
    <location>
        <position position="22"/>
    </location>
</feature>
<dbReference type="PANTHER" id="PTHR43181:SF1">
    <property type="entry name" value="2-C-METHYL-D-ERYTHRITOL 2,4-CYCLODIPHOSPHATE SYNTHASE, CHLOROPLASTIC"/>
    <property type="match status" value="1"/>
</dbReference>
<dbReference type="Pfam" id="PF02542">
    <property type="entry name" value="YgbB"/>
    <property type="match status" value="1"/>
</dbReference>
<feature type="site" description="Positions MEP for the nucleophilic attack" evidence="14">
    <location>
        <position position="152"/>
    </location>
</feature>
<feature type="region of interest" description="2-C-methyl-D-erythritol 4-phosphate cytidylyltransferase" evidence="14">
    <location>
        <begin position="1"/>
        <end position="230"/>
    </location>
</feature>
<dbReference type="InterPro" id="IPR020555">
    <property type="entry name" value="MECDP_synthase_CS"/>
</dbReference>
<evidence type="ECO:0000313" key="17">
    <source>
        <dbReference type="Proteomes" id="UP000474957"/>
    </source>
</evidence>
<dbReference type="UniPathway" id="UPA00056">
    <property type="reaction ID" value="UER00093"/>
</dbReference>
<keyword evidence="10 14" id="KW-0479">Metal-binding</keyword>
<feature type="site" description="Transition state stabilizer" evidence="14">
    <location>
        <position position="362"/>
    </location>
</feature>
<evidence type="ECO:0000256" key="3">
    <source>
        <dbReference type="ARBA" id="ARBA00001968"/>
    </source>
</evidence>
<evidence type="ECO:0000256" key="8">
    <source>
        <dbReference type="ARBA" id="ARBA00022679"/>
    </source>
</evidence>
<evidence type="ECO:0000256" key="2">
    <source>
        <dbReference type="ARBA" id="ARBA00001282"/>
    </source>
</evidence>
<dbReference type="InterPro" id="IPR029044">
    <property type="entry name" value="Nucleotide-diphossugar_trans"/>
</dbReference>
<feature type="site" description="Transition state stabilizer" evidence="14">
    <location>
        <position position="263"/>
    </location>
</feature>
<feature type="binding site" evidence="14">
    <location>
        <begin position="285"/>
        <end position="287"/>
    </location>
    <ligand>
        <name>4-CDP-2-C-methyl-D-erythritol 2-phosphate</name>
        <dbReference type="ChEBI" id="CHEBI:57919"/>
    </ligand>
</feature>
<dbReference type="SUPFAM" id="SSF53448">
    <property type="entry name" value="Nucleotide-diphospho-sugar transferases"/>
    <property type="match status" value="1"/>
</dbReference>
<dbReference type="Pfam" id="PF01128">
    <property type="entry name" value="IspD"/>
    <property type="match status" value="1"/>
</dbReference>
<feature type="binding site" evidence="14">
    <location>
        <position position="368"/>
    </location>
    <ligand>
        <name>4-CDP-2-C-methyl-D-erythritol 2-phosphate</name>
        <dbReference type="ChEBI" id="CHEBI:57919"/>
    </ligand>
</feature>
<evidence type="ECO:0000259" key="15">
    <source>
        <dbReference type="Pfam" id="PF02542"/>
    </source>
</evidence>
<evidence type="ECO:0000256" key="9">
    <source>
        <dbReference type="ARBA" id="ARBA00022695"/>
    </source>
</evidence>
<dbReference type="Gene3D" id="3.30.1330.50">
    <property type="entry name" value="2-C-methyl-D-erythritol 2,4-cyclodiphosphate synthase"/>
    <property type="match status" value="1"/>
</dbReference>
<evidence type="ECO:0000256" key="12">
    <source>
        <dbReference type="ARBA" id="ARBA00023239"/>
    </source>
</evidence>
<dbReference type="GO" id="GO:0008685">
    <property type="term" value="F:2-C-methyl-D-erythritol 2,4-cyclodiphosphate synthase activity"/>
    <property type="evidence" value="ECO:0007669"/>
    <property type="project" value="UniProtKB-UniRule"/>
</dbReference>
<proteinExistence type="inferred from homology"/>
<dbReference type="CDD" id="cd02516">
    <property type="entry name" value="CDP-ME_synthetase"/>
    <property type="match status" value="1"/>
</dbReference>
<comment type="function">
    <text evidence="14">Bifunctional enzyme that catalyzes the formation of 4-diphosphocytidyl-2-C-methyl-D-erythritol from CTP and 2-C-methyl-D-erythritol 4-phosphate (MEP) (IspD), and catalyzes the conversion of 4-diphosphocytidyl-2-C-methyl-D-erythritol 2-phosphate (CDP-ME2P) to 2-C-methyl-D-erythritol 2,4-cyclodiphosphate (ME-CPP) with a corresponding release of cytidine 5-monophosphate (CMP) (IspF).</text>
</comment>
<dbReference type="SUPFAM" id="SSF69765">
    <property type="entry name" value="IpsF-like"/>
    <property type="match status" value="1"/>
</dbReference>
<dbReference type="InterPro" id="IPR034683">
    <property type="entry name" value="IspD/TarI"/>
</dbReference>
<keyword evidence="11 14" id="KW-0414">Isoprene biosynthesis</keyword>
<feature type="binding site" evidence="14">
    <location>
        <begin position="361"/>
        <end position="364"/>
    </location>
    <ligand>
        <name>4-CDP-2-C-methyl-D-erythritol 2-phosphate</name>
        <dbReference type="ChEBI" id="CHEBI:57919"/>
    </ligand>
</feature>
<comment type="similarity">
    <text evidence="7">Belongs to the IspD/TarI cytidylyltransferase family. IspD subfamily.</text>
</comment>
<dbReference type="InterPro" id="IPR003526">
    <property type="entry name" value="MECDP_synthase"/>
</dbReference>
<dbReference type="Gene3D" id="3.90.550.10">
    <property type="entry name" value="Spore Coat Polysaccharide Biosynthesis Protein SpsA, Chain A"/>
    <property type="match status" value="1"/>
</dbReference>
<dbReference type="RefSeq" id="WP_154448560.1">
    <property type="nucleotide sequence ID" value="NZ_WIND01000019.1"/>
</dbReference>
<reference evidence="16 17" key="1">
    <citation type="submission" date="2019-10" db="EMBL/GenBank/DDBJ databases">
        <title>Cognatihalovulum marinum gen. nov. sp. nov., a new member of the family Rhodobacteraceae isolated from deep seawater of the Northwest Indian Ocean.</title>
        <authorList>
            <person name="Ruan C."/>
            <person name="Wang J."/>
            <person name="Zheng X."/>
            <person name="Song L."/>
            <person name="Zhu Y."/>
            <person name="Huang Y."/>
            <person name="Lu Z."/>
            <person name="Du W."/>
            <person name="Huang L."/>
            <person name="Dai X."/>
        </authorList>
    </citation>
    <scope>NUCLEOTIDE SEQUENCE [LARGE SCALE GENOMIC DNA]</scope>
    <source>
        <strain evidence="16 17">2CG4</strain>
    </source>
</reference>
<dbReference type="HAMAP" id="MF_00107">
    <property type="entry name" value="IspF"/>
    <property type="match status" value="1"/>
</dbReference>
<comment type="pathway">
    <text evidence="5 14">Isoprenoid biosynthesis; isopentenyl diphosphate biosynthesis via DXP pathway; isopentenyl diphosphate from 1-deoxy-D-xylulose 5-phosphate: step 2/6.</text>
</comment>
<keyword evidence="12 14" id="KW-0456">Lyase</keyword>
<comment type="cofactor">
    <cofactor evidence="3 14">
        <name>a divalent metal cation</name>
        <dbReference type="ChEBI" id="CHEBI:60240"/>
    </cofactor>
</comment>